<protein>
    <submittedName>
        <fullName evidence="5">Transcriptional regulator</fullName>
    </submittedName>
</protein>
<dbReference type="SMART" id="SM00895">
    <property type="entry name" value="FCD"/>
    <property type="match status" value="1"/>
</dbReference>
<evidence type="ECO:0000256" key="2">
    <source>
        <dbReference type="ARBA" id="ARBA00023125"/>
    </source>
</evidence>
<dbReference type="Gene3D" id="1.20.120.530">
    <property type="entry name" value="GntR ligand-binding domain-like"/>
    <property type="match status" value="1"/>
</dbReference>
<dbReference type="RefSeq" id="WP_085615279.1">
    <property type="nucleotide sequence ID" value="NZ_JFKB01000001.1"/>
</dbReference>
<dbReference type="Pfam" id="PF07729">
    <property type="entry name" value="FCD"/>
    <property type="match status" value="1"/>
</dbReference>
<dbReference type="PROSITE" id="PS50949">
    <property type="entry name" value="HTH_GNTR"/>
    <property type="match status" value="1"/>
</dbReference>
<keyword evidence="2" id="KW-0238">DNA-binding</keyword>
<reference evidence="5 6" key="1">
    <citation type="submission" date="2014-03" db="EMBL/GenBank/DDBJ databases">
        <title>The draft genome sequence of Thalassospira alkalitolerans JCM 18968.</title>
        <authorList>
            <person name="Lai Q."/>
            <person name="Shao Z."/>
        </authorList>
    </citation>
    <scope>NUCLEOTIDE SEQUENCE [LARGE SCALE GENOMIC DNA]</scope>
    <source>
        <strain evidence="5 6">JCM 18968</strain>
    </source>
</reference>
<keyword evidence="3" id="KW-0804">Transcription</keyword>
<evidence type="ECO:0000259" key="4">
    <source>
        <dbReference type="PROSITE" id="PS50949"/>
    </source>
</evidence>
<dbReference type="STRING" id="1293890.TALK_01960"/>
<dbReference type="InterPro" id="IPR008920">
    <property type="entry name" value="TF_FadR/GntR_C"/>
</dbReference>
<dbReference type="GO" id="GO:0003677">
    <property type="term" value="F:DNA binding"/>
    <property type="evidence" value="ECO:0007669"/>
    <property type="project" value="UniProtKB-KW"/>
</dbReference>
<dbReference type="PANTHER" id="PTHR43537:SF49">
    <property type="entry name" value="TRANSCRIPTIONAL REGULATORY PROTEIN"/>
    <property type="match status" value="1"/>
</dbReference>
<gene>
    <name evidence="5" type="ORF">TALK_01960</name>
</gene>
<dbReference type="PANTHER" id="PTHR43537">
    <property type="entry name" value="TRANSCRIPTIONAL REGULATOR, GNTR FAMILY"/>
    <property type="match status" value="1"/>
</dbReference>
<dbReference type="GO" id="GO:0003700">
    <property type="term" value="F:DNA-binding transcription factor activity"/>
    <property type="evidence" value="ECO:0007669"/>
    <property type="project" value="InterPro"/>
</dbReference>
<organism evidence="5 6">
    <name type="scientific">Thalassospira alkalitolerans</name>
    <dbReference type="NCBI Taxonomy" id="1293890"/>
    <lineage>
        <taxon>Bacteria</taxon>
        <taxon>Pseudomonadati</taxon>
        <taxon>Pseudomonadota</taxon>
        <taxon>Alphaproteobacteria</taxon>
        <taxon>Rhodospirillales</taxon>
        <taxon>Thalassospiraceae</taxon>
        <taxon>Thalassospira</taxon>
    </lineage>
</organism>
<keyword evidence="1" id="KW-0805">Transcription regulation</keyword>
<evidence type="ECO:0000256" key="1">
    <source>
        <dbReference type="ARBA" id="ARBA00023015"/>
    </source>
</evidence>
<proteinExistence type="predicted"/>
<dbReference type="Gene3D" id="1.10.10.10">
    <property type="entry name" value="Winged helix-like DNA-binding domain superfamily/Winged helix DNA-binding domain"/>
    <property type="match status" value="1"/>
</dbReference>
<evidence type="ECO:0000313" key="5">
    <source>
        <dbReference type="EMBL" id="OSQ50254.1"/>
    </source>
</evidence>
<dbReference type="InterPro" id="IPR036388">
    <property type="entry name" value="WH-like_DNA-bd_sf"/>
</dbReference>
<comment type="caution">
    <text evidence="5">The sequence shown here is derived from an EMBL/GenBank/DDBJ whole genome shotgun (WGS) entry which is preliminary data.</text>
</comment>
<evidence type="ECO:0000313" key="6">
    <source>
        <dbReference type="Proteomes" id="UP000193396"/>
    </source>
</evidence>
<dbReference type="Pfam" id="PF00392">
    <property type="entry name" value="GntR"/>
    <property type="match status" value="1"/>
</dbReference>
<dbReference type="InterPro" id="IPR000524">
    <property type="entry name" value="Tscrpt_reg_HTH_GntR"/>
</dbReference>
<name>A0A1Y2LJ49_9PROT</name>
<keyword evidence="6" id="KW-1185">Reference proteome</keyword>
<dbReference type="EMBL" id="JFKB01000001">
    <property type="protein sequence ID" value="OSQ50254.1"/>
    <property type="molecule type" value="Genomic_DNA"/>
</dbReference>
<dbReference type="Proteomes" id="UP000193396">
    <property type="component" value="Unassembled WGS sequence"/>
</dbReference>
<dbReference type="PRINTS" id="PR00035">
    <property type="entry name" value="HTHGNTR"/>
</dbReference>
<dbReference type="InterPro" id="IPR011711">
    <property type="entry name" value="GntR_C"/>
</dbReference>
<dbReference type="OrthoDB" id="9812290at2"/>
<dbReference type="AlphaFoldDB" id="A0A1Y2LJ49"/>
<dbReference type="InterPro" id="IPR036390">
    <property type="entry name" value="WH_DNA-bd_sf"/>
</dbReference>
<dbReference type="SUPFAM" id="SSF48008">
    <property type="entry name" value="GntR ligand-binding domain-like"/>
    <property type="match status" value="1"/>
</dbReference>
<sequence>MDTNKITKILQDEIETGILGPGIVLKQEMLAERFGVSRQPIRQVLERLLTHGLLTKRSDRSLAVNGLSAKEVRNLSQIRISLEAMALSLAIPHLVPRDLRKARRLNEDLQEEDSPSTIEELDIAFHQTLYAPCNNPRLVQMIMDLRREARRSYYRQPKGSWSRAAFYKEHEALLNACADGNVEHAVSILMTHIGITSGNLVQANDMGEP</sequence>
<evidence type="ECO:0000256" key="3">
    <source>
        <dbReference type="ARBA" id="ARBA00023163"/>
    </source>
</evidence>
<accession>A0A1Y2LJ49</accession>
<dbReference type="SUPFAM" id="SSF46785">
    <property type="entry name" value="Winged helix' DNA-binding domain"/>
    <property type="match status" value="1"/>
</dbReference>
<feature type="domain" description="HTH gntR-type" evidence="4">
    <location>
        <begin position="1"/>
        <end position="67"/>
    </location>
</feature>